<evidence type="ECO:0000313" key="11">
    <source>
        <dbReference type="Proteomes" id="UP000807785"/>
    </source>
</evidence>
<dbReference type="PANTHER" id="PTHR30454:SF0">
    <property type="entry name" value="4-HYDROXY-3-METHYLBUT-2-EN-1-YL DIPHOSPHATE SYNTHASE (FERREDOXIN), CHLOROPLASTIC"/>
    <property type="match status" value="1"/>
</dbReference>
<organism evidence="10 11">
    <name type="scientific">Candidatus Methylophosphatis roskildensis</name>
    <dbReference type="NCBI Taxonomy" id="2899263"/>
    <lineage>
        <taxon>Bacteria</taxon>
        <taxon>Pseudomonadati</taxon>
        <taxon>Pseudomonadota</taxon>
        <taxon>Betaproteobacteria</taxon>
        <taxon>Nitrosomonadales</taxon>
        <taxon>Sterolibacteriaceae</taxon>
        <taxon>Candidatus Methylophosphatis</taxon>
    </lineage>
</organism>
<evidence type="ECO:0000256" key="1">
    <source>
        <dbReference type="ARBA" id="ARBA00022485"/>
    </source>
</evidence>
<comment type="caution">
    <text evidence="10">The sequence shown here is derived from an EMBL/GenBank/DDBJ whole genome shotgun (WGS) entry which is preliminary data.</text>
</comment>
<name>A0A9D7E6W4_9PROT</name>
<evidence type="ECO:0000259" key="9">
    <source>
        <dbReference type="Pfam" id="PF26540"/>
    </source>
</evidence>
<dbReference type="HAMAP" id="MF_00159">
    <property type="entry name" value="IspG"/>
    <property type="match status" value="1"/>
</dbReference>
<dbReference type="InterPro" id="IPR058578">
    <property type="entry name" value="IspG_TIM"/>
</dbReference>
<dbReference type="PIRSF" id="PIRSF004640">
    <property type="entry name" value="IspG"/>
    <property type="match status" value="1"/>
</dbReference>
<evidence type="ECO:0000256" key="6">
    <source>
        <dbReference type="ARBA" id="ARBA00023229"/>
    </source>
</evidence>
<evidence type="ECO:0000256" key="3">
    <source>
        <dbReference type="ARBA" id="ARBA00023002"/>
    </source>
</evidence>
<feature type="binding site" evidence="7">
    <location>
        <position position="311"/>
    </location>
    <ligand>
        <name>[4Fe-4S] cluster</name>
        <dbReference type="ChEBI" id="CHEBI:49883"/>
    </ligand>
</feature>
<keyword evidence="5 7" id="KW-0411">Iron-sulfur</keyword>
<comment type="catalytic activity">
    <reaction evidence="7">
        <text>(2E)-4-hydroxy-3-methylbut-2-enyl diphosphate + oxidized [flavodoxin] + H2O + 2 H(+) = 2-C-methyl-D-erythritol 2,4-cyclic diphosphate + reduced [flavodoxin]</text>
        <dbReference type="Rhea" id="RHEA:43604"/>
        <dbReference type="Rhea" id="RHEA-COMP:10622"/>
        <dbReference type="Rhea" id="RHEA-COMP:10623"/>
        <dbReference type="ChEBI" id="CHEBI:15377"/>
        <dbReference type="ChEBI" id="CHEBI:15378"/>
        <dbReference type="ChEBI" id="CHEBI:57618"/>
        <dbReference type="ChEBI" id="CHEBI:58210"/>
        <dbReference type="ChEBI" id="CHEBI:58483"/>
        <dbReference type="ChEBI" id="CHEBI:128753"/>
        <dbReference type="EC" id="1.17.7.3"/>
    </reaction>
</comment>
<proteinExistence type="inferred from homology"/>
<dbReference type="EC" id="1.17.7.3" evidence="7"/>
<dbReference type="InterPro" id="IPR016425">
    <property type="entry name" value="IspG_bac"/>
</dbReference>
<keyword evidence="4 7" id="KW-0408">Iron</keyword>
<dbReference type="Gene3D" id="3.30.413.10">
    <property type="entry name" value="Sulfite Reductase Hemoprotein, domain 1"/>
    <property type="match status" value="1"/>
</dbReference>
<dbReference type="FunFam" id="3.30.413.10:FF:000012">
    <property type="entry name" value="4-hydroxy-3-methylbut-2-en-1-yl diphosphate synthase (flavodoxin)"/>
    <property type="match status" value="1"/>
</dbReference>
<dbReference type="GO" id="GO:0005506">
    <property type="term" value="F:iron ion binding"/>
    <property type="evidence" value="ECO:0007669"/>
    <property type="project" value="InterPro"/>
</dbReference>
<dbReference type="GO" id="GO:0046429">
    <property type="term" value="F:4-hydroxy-3-methylbut-2-en-1-yl diphosphate synthase activity (ferredoxin)"/>
    <property type="evidence" value="ECO:0007669"/>
    <property type="project" value="UniProtKB-UniRule"/>
</dbReference>
<dbReference type="EMBL" id="JADJEV010000005">
    <property type="protein sequence ID" value="MBK6974982.1"/>
    <property type="molecule type" value="Genomic_DNA"/>
</dbReference>
<evidence type="ECO:0000313" key="10">
    <source>
        <dbReference type="EMBL" id="MBK6974982.1"/>
    </source>
</evidence>
<dbReference type="InterPro" id="IPR058579">
    <property type="entry name" value="IspG_C"/>
</dbReference>
<evidence type="ECO:0000256" key="4">
    <source>
        <dbReference type="ARBA" id="ARBA00023004"/>
    </source>
</evidence>
<dbReference type="AlphaFoldDB" id="A0A9D7E6W4"/>
<protein>
    <recommendedName>
        <fullName evidence="7">4-hydroxy-3-methylbut-2-en-1-yl diphosphate synthase (flavodoxin)</fullName>
        <ecNumber evidence="7">1.17.7.3</ecNumber>
    </recommendedName>
    <alternativeName>
        <fullName evidence="7">1-hydroxy-2-methyl-2-(E)-butenyl 4-diphosphate synthase</fullName>
    </alternativeName>
</protein>
<accession>A0A9D7E6W4</accession>
<evidence type="ECO:0000256" key="2">
    <source>
        <dbReference type="ARBA" id="ARBA00022723"/>
    </source>
</evidence>
<dbReference type="Pfam" id="PF04551">
    <property type="entry name" value="GcpE"/>
    <property type="match status" value="1"/>
</dbReference>
<evidence type="ECO:0000256" key="5">
    <source>
        <dbReference type="ARBA" id="ARBA00023014"/>
    </source>
</evidence>
<gene>
    <name evidence="7 10" type="primary">ispG</name>
    <name evidence="10" type="synonym">gcpE</name>
    <name evidence="10" type="ORF">IPH26_19295</name>
</gene>
<reference evidence="10" key="1">
    <citation type="submission" date="2020-10" db="EMBL/GenBank/DDBJ databases">
        <title>Connecting structure to function with the recovery of over 1000 high-quality activated sludge metagenome-assembled genomes encoding full-length rRNA genes using long-read sequencing.</title>
        <authorList>
            <person name="Singleton C.M."/>
            <person name="Petriglieri F."/>
            <person name="Kristensen J.M."/>
            <person name="Kirkegaard R.H."/>
            <person name="Michaelsen T.Y."/>
            <person name="Andersen M.H."/>
            <person name="Karst S.M."/>
            <person name="Dueholm M.S."/>
            <person name="Nielsen P.H."/>
            <person name="Albertsen M."/>
        </authorList>
    </citation>
    <scope>NUCLEOTIDE SEQUENCE</scope>
    <source>
        <strain evidence="10">Bjer_18-Q3-R1-45_BAT3C.347</strain>
    </source>
</reference>
<dbReference type="SUPFAM" id="SSF56014">
    <property type="entry name" value="Nitrite and sulphite reductase 4Fe-4S domain-like"/>
    <property type="match status" value="1"/>
</dbReference>
<dbReference type="GO" id="GO:0016114">
    <property type="term" value="P:terpenoid biosynthetic process"/>
    <property type="evidence" value="ECO:0007669"/>
    <property type="project" value="InterPro"/>
</dbReference>
<comment type="similarity">
    <text evidence="7">Belongs to the IspG family.</text>
</comment>
<dbReference type="InterPro" id="IPR011005">
    <property type="entry name" value="Dihydropteroate_synth-like_sf"/>
</dbReference>
<keyword evidence="2 7" id="KW-0479">Metal-binding</keyword>
<dbReference type="InterPro" id="IPR045854">
    <property type="entry name" value="NO2/SO3_Rdtase_4Fe4S_sf"/>
</dbReference>
<dbReference type="PANTHER" id="PTHR30454">
    <property type="entry name" value="4-HYDROXY-3-METHYLBUT-2-EN-1-YL DIPHOSPHATE SYNTHASE"/>
    <property type="match status" value="1"/>
</dbReference>
<dbReference type="Pfam" id="PF26540">
    <property type="entry name" value="GcpE_C"/>
    <property type="match status" value="1"/>
</dbReference>
<dbReference type="Proteomes" id="UP000807785">
    <property type="component" value="Unassembled WGS sequence"/>
</dbReference>
<sequence length="417" mass="44830">MNAPSEPLQGDCATPRRVTRPVVVGGVTVGSSAPIVVQSMTNTDTADHIATAIQVAQLARAGSELVRITVNNDDAARAVPRIVEQLAKMNINVPLIGDFHYNGHKLLADHPACAELLAKLRINPGNVGQGAKRDTQFAQIIEIACRHDKPVRIGVNWGSLDQSILARIMDENARRAEPRDAGCVMREAMVSSALESATKAEEYGLPEDRIVLSCKVSSVQDLIAIYRDLARRCDYPLHLGLTEAGMGSKGIVASSAALAVLLQEGIGDTIRVSLTPEPNGPRTQEVVVAQEILQTMGLRAFAPMVTACPGCGRTTSTLFQELAQRIQNHVREQMPVWRERHDGVENLTLAVMGCVVNGPGESKQANIGISLPGTGESPAAPVFVDGQKTVTLRGDNIAAEFEAIVDDYVANRYRRKN</sequence>
<dbReference type="NCBIfam" id="TIGR00612">
    <property type="entry name" value="ispG_gcpE"/>
    <property type="match status" value="1"/>
</dbReference>
<comment type="pathway">
    <text evidence="7">Isoprenoid biosynthesis; isopentenyl diphosphate biosynthesis via DXP pathway; isopentenyl diphosphate from 1-deoxy-D-xylulose 5-phosphate: step 5/6.</text>
</comment>
<feature type="domain" description="IspG TIM-barrel" evidence="8">
    <location>
        <begin position="19"/>
        <end position="289"/>
    </location>
</feature>
<dbReference type="Gene3D" id="3.20.20.20">
    <property type="entry name" value="Dihydropteroate synthase-like"/>
    <property type="match status" value="1"/>
</dbReference>
<comment type="cofactor">
    <cofactor evidence="7">
        <name>[4Fe-4S] cluster</name>
        <dbReference type="ChEBI" id="CHEBI:49883"/>
    </cofactor>
    <text evidence="7">Binds 1 [4Fe-4S] cluster.</text>
</comment>
<evidence type="ECO:0000256" key="7">
    <source>
        <dbReference type="HAMAP-Rule" id="MF_00159"/>
    </source>
</evidence>
<feature type="binding site" evidence="7">
    <location>
        <position position="308"/>
    </location>
    <ligand>
        <name>[4Fe-4S] cluster</name>
        <dbReference type="ChEBI" id="CHEBI:49883"/>
    </ligand>
</feature>
<dbReference type="GO" id="GO:0019288">
    <property type="term" value="P:isopentenyl diphosphate biosynthetic process, methylerythritol 4-phosphate pathway"/>
    <property type="evidence" value="ECO:0007669"/>
    <property type="project" value="UniProtKB-UniRule"/>
</dbReference>
<dbReference type="GO" id="GO:0051539">
    <property type="term" value="F:4 iron, 4 sulfur cluster binding"/>
    <property type="evidence" value="ECO:0007669"/>
    <property type="project" value="UniProtKB-UniRule"/>
</dbReference>
<keyword evidence="6 7" id="KW-0414">Isoprene biosynthesis</keyword>
<dbReference type="InterPro" id="IPR004588">
    <property type="entry name" value="IspG_bac-typ"/>
</dbReference>
<comment type="function">
    <text evidence="7">Converts 2C-methyl-D-erythritol 2,4-cyclodiphosphate (ME-2,4cPP) into 1-hydroxy-2-methyl-2-(E)-butenyl 4-diphosphate.</text>
</comment>
<feature type="binding site" evidence="7">
    <location>
        <position position="361"/>
    </location>
    <ligand>
        <name>[4Fe-4S] cluster</name>
        <dbReference type="ChEBI" id="CHEBI:49883"/>
    </ligand>
</feature>
<feature type="domain" description="IspG C-terminal" evidence="9">
    <location>
        <begin position="305"/>
        <end position="406"/>
    </location>
</feature>
<dbReference type="FunFam" id="3.20.20.20:FF:000001">
    <property type="entry name" value="4-hydroxy-3-methylbut-2-en-1-yl diphosphate synthase (flavodoxin)"/>
    <property type="match status" value="1"/>
</dbReference>
<dbReference type="NCBIfam" id="NF001540">
    <property type="entry name" value="PRK00366.1"/>
    <property type="match status" value="1"/>
</dbReference>
<keyword evidence="1 7" id="KW-0004">4Fe-4S</keyword>
<keyword evidence="3 7" id="KW-0560">Oxidoreductase</keyword>
<feature type="binding site" evidence="7">
    <location>
        <position position="354"/>
    </location>
    <ligand>
        <name>[4Fe-4S] cluster</name>
        <dbReference type="ChEBI" id="CHEBI:49883"/>
    </ligand>
</feature>
<dbReference type="GO" id="GO:0141197">
    <property type="term" value="F:4-hydroxy-3-methylbut-2-enyl-diphosphate synthase activity (flavodoxin)"/>
    <property type="evidence" value="ECO:0007669"/>
    <property type="project" value="UniProtKB-EC"/>
</dbReference>
<evidence type="ECO:0000259" key="8">
    <source>
        <dbReference type="Pfam" id="PF04551"/>
    </source>
</evidence>